<dbReference type="EMBL" id="CADEAL010001602">
    <property type="protein sequence ID" value="CAB1433851.1"/>
    <property type="molecule type" value="Genomic_DNA"/>
</dbReference>
<evidence type="ECO:0000313" key="2">
    <source>
        <dbReference type="EMBL" id="CAB1433851.1"/>
    </source>
</evidence>
<accession>A0A9N7UN51</accession>
<gene>
    <name evidence="2" type="ORF">PLEPLA_LOCUS21942</name>
</gene>
<reference evidence="2" key="1">
    <citation type="submission" date="2020-03" db="EMBL/GenBank/DDBJ databases">
        <authorList>
            <person name="Weist P."/>
        </authorList>
    </citation>
    <scope>NUCLEOTIDE SEQUENCE</scope>
</reference>
<name>A0A9N7UN51_PLEPL</name>
<evidence type="ECO:0000256" key="1">
    <source>
        <dbReference type="SAM" id="MobiDB-lite"/>
    </source>
</evidence>
<sequence length="105" mass="11670">MIISAGGGGGLDCLGGLGGVHQDCNGKTPPSRHQTEQAGGADPPRQLRTDVFPQVNARSKDREDLDDDIEYCLCFRIQKTLEAYRPDWCESREDWSVFLFSPQNQ</sequence>
<dbReference type="AlphaFoldDB" id="A0A9N7UN51"/>
<protein>
    <submittedName>
        <fullName evidence="2">Uncharacterized protein</fullName>
    </submittedName>
</protein>
<proteinExistence type="predicted"/>
<feature type="region of interest" description="Disordered" evidence="1">
    <location>
        <begin position="24"/>
        <end position="62"/>
    </location>
</feature>
<dbReference type="Proteomes" id="UP001153269">
    <property type="component" value="Unassembled WGS sequence"/>
</dbReference>
<keyword evidence="3" id="KW-1185">Reference proteome</keyword>
<comment type="caution">
    <text evidence="2">The sequence shown here is derived from an EMBL/GenBank/DDBJ whole genome shotgun (WGS) entry which is preliminary data.</text>
</comment>
<organism evidence="2 3">
    <name type="scientific">Pleuronectes platessa</name>
    <name type="common">European plaice</name>
    <dbReference type="NCBI Taxonomy" id="8262"/>
    <lineage>
        <taxon>Eukaryota</taxon>
        <taxon>Metazoa</taxon>
        <taxon>Chordata</taxon>
        <taxon>Craniata</taxon>
        <taxon>Vertebrata</taxon>
        <taxon>Euteleostomi</taxon>
        <taxon>Actinopterygii</taxon>
        <taxon>Neopterygii</taxon>
        <taxon>Teleostei</taxon>
        <taxon>Neoteleostei</taxon>
        <taxon>Acanthomorphata</taxon>
        <taxon>Carangaria</taxon>
        <taxon>Pleuronectiformes</taxon>
        <taxon>Pleuronectoidei</taxon>
        <taxon>Pleuronectidae</taxon>
        <taxon>Pleuronectes</taxon>
    </lineage>
</organism>
<evidence type="ECO:0000313" key="3">
    <source>
        <dbReference type="Proteomes" id="UP001153269"/>
    </source>
</evidence>